<evidence type="ECO:0000256" key="1">
    <source>
        <dbReference type="ARBA" id="ARBA00034773"/>
    </source>
</evidence>
<feature type="region of interest" description="Disordered" evidence="2">
    <location>
        <begin position="75"/>
        <end position="97"/>
    </location>
</feature>
<name>A0A2N9I522_FAGSY</name>
<accession>A0A2N9I522</accession>
<organism evidence="3">
    <name type="scientific">Fagus sylvatica</name>
    <name type="common">Beechnut</name>
    <dbReference type="NCBI Taxonomy" id="28930"/>
    <lineage>
        <taxon>Eukaryota</taxon>
        <taxon>Viridiplantae</taxon>
        <taxon>Streptophyta</taxon>
        <taxon>Embryophyta</taxon>
        <taxon>Tracheophyta</taxon>
        <taxon>Spermatophyta</taxon>
        <taxon>Magnoliopsida</taxon>
        <taxon>eudicotyledons</taxon>
        <taxon>Gunneridae</taxon>
        <taxon>Pentapetalae</taxon>
        <taxon>rosids</taxon>
        <taxon>fabids</taxon>
        <taxon>Fagales</taxon>
        <taxon>Fagaceae</taxon>
        <taxon>Fagus</taxon>
    </lineage>
</organism>
<evidence type="ECO:0008006" key="4">
    <source>
        <dbReference type="Google" id="ProtNLM"/>
    </source>
</evidence>
<dbReference type="PANTHER" id="PTHR33083:SF49">
    <property type="entry name" value="SENESCENCE REGULATOR"/>
    <property type="match status" value="1"/>
</dbReference>
<sequence length="146" mass="16927">MAKDLQQLQESEVVFPDHHDHHRHRHHRHHDINNNKNDTCLDYQEMDHQMSRVLRNSNSKDCNFNKRISNSVPVNIPDSIFHHGDNDDLEDEQDDGEMEPPHVIIGRRLAGKMAFSVSTGNGRTLKGRDLSQVRNSILRMTGFLET</sequence>
<dbReference type="EMBL" id="OIVN01004835">
    <property type="protein sequence ID" value="SPD19508.1"/>
    <property type="molecule type" value="Genomic_DNA"/>
</dbReference>
<dbReference type="InterPro" id="IPR007608">
    <property type="entry name" value="Senescence_reg_S40"/>
</dbReference>
<feature type="compositionally biased region" description="Acidic residues" evidence="2">
    <location>
        <begin position="87"/>
        <end position="97"/>
    </location>
</feature>
<protein>
    <recommendedName>
        <fullName evidence="4">Senescence regulator</fullName>
    </recommendedName>
</protein>
<dbReference type="PANTHER" id="PTHR33083">
    <property type="entry name" value="EXPRESSED PROTEIN"/>
    <property type="match status" value="1"/>
</dbReference>
<evidence type="ECO:0000256" key="2">
    <source>
        <dbReference type="SAM" id="MobiDB-lite"/>
    </source>
</evidence>
<dbReference type="AlphaFoldDB" id="A0A2N9I522"/>
<gene>
    <name evidence="3" type="ORF">FSB_LOCUS47390</name>
</gene>
<evidence type="ECO:0000313" key="3">
    <source>
        <dbReference type="EMBL" id="SPD19508.1"/>
    </source>
</evidence>
<reference evidence="3" key="1">
    <citation type="submission" date="2018-02" db="EMBL/GenBank/DDBJ databases">
        <authorList>
            <person name="Cohen D.B."/>
            <person name="Kent A.D."/>
        </authorList>
    </citation>
    <scope>NUCLEOTIDE SEQUENCE</scope>
</reference>
<dbReference type="Pfam" id="PF04520">
    <property type="entry name" value="Senescence_reg"/>
    <property type="match status" value="1"/>
</dbReference>
<dbReference type="GO" id="GO:0010150">
    <property type="term" value="P:leaf senescence"/>
    <property type="evidence" value="ECO:0007669"/>
    <property type="project" value="UniProtKB-ARBA"/>
</dbReference>
<comment type="similarity">
    <text evidence="1">Belongs to the senescence regulator S40 family.</text>
</comment>
<proteinExistence type="inferred from homology"/>